<dbReference type="GO" id="GO:0006281">
    <property type="term" value="P:DNA repair"/>
    <property type="evidence" value="ECO:0007669"/>
    <property type="project" value="TreeGrafter"/>
</dbReference>
<dbReference type="GO" id="GO:0008967">
    <property type="term" value="F:phosphoglycolate phosphatase activity"/>
    <property type="evidence" value="ECO:0007669"/>
    <property type="project" value="TreeGrafter"/>
</dbReference>
<comment type="caution">
    <text evidence="1">The sequence shown here is derived from an EMBL/GenBank/DDBJ whole genome shotgun (WGS) entry which is preliminary data.</text>
</comment>
<dbReference type="Proteomes" id="UP001156870">
    <property type="component" value="Unassembled WGS sequence"/>
</dbReference>
<proteinExistence type="predicted"/>
<dbReference type="PANTHER" id="PTHR43434">
    <property type="entry name" value="PHOSPHOGLYCOLATE PHOSPHATASE"/>
    <property type="match status" value="1"/>
</dbReference>
<dbReference type="EMBL" id="BSPD01000035">
    <property type="protein sequence ID" value="GLS25868.1"/>
    <property type="molecule type" value="Genomic_DNA"/>
</dbReference>
<gene>
    <name evidence="1" type="ORF">GCM10007877_15820</name>
</gene>
<dbReference type="PANTHER" id="PTHR43434:SF3">
    <property type="entry name" value="GMP_IMP NUCLEOTIDASE YRFG"/>
    <property type="match status" value="1"/>
</dbReference>
<dbReference type="SUPFAM" id="SSF56784">
    <property type="entry name" value="HAD-like"/>
    <property type="match status" value="1"/>
</dbReference>
<evidence type="ECO:0000313" key="2">
    <source>
        <dbReference type="Proteomes" id="UP001156870"/>
    </source>
</evidence>
<keyword evidence="1" id="KW-0378">Hydrolase</keyword>
<dbReference type="Gene3D" id="3.40.50.1000">
    <property type="entry name" value="HAD superfamily/HAD-like"/>
    <property type="match status" value="1"/>
</dbReference>
<dbReference type="SFLD" id="SFLDS00003">
    <property type="entry name" value="Haloacid_Dehalogenase"/>
    <property type="match status" value="1"/>
</dbReference>
<dbReference type="InterPro" id="IPR023214">
    <property type="entry name" value="HAD_sf"/>
</dbReference>
<dbReference type="GO" id="GO:0005829">
    <property type="term" value="C:cytosol"/>
    <property type="evidence" value="ECO:0007669"/>
    <property type="project" value="TreeGrafter"/>
</dbReference>
<dbReference type="InterPro" id="IPR036412">
    <property type="entry name" value="HAD-like_sf"/>
</dbReference>
<keyword evidence="2" id="KW-1185">Reference proteome</keyword>
<dbReference type="CDD" id="cd01427">
    <property type="entry name" value="HAD_like"/>
    <property type="match status" value="1"/>
</dbReference>
<dbReference type="InterPro" id="IPR041492">
    <property type="entry name" value="HAD_2"/>
</dbReference>
<dbReference type="NCBIfam" id="NF011564">
    <property type="entry name" value="PRK14988.1"/>
    <property type="match status" value="1"/>
</dbReference>
<dbReference type="Pfam" id="PF13419">
    <property type="entry name" value="HAD_2"/>
    <property type="match status" value="1"/>
</dbReference>
<reference evidence="1 2" key="1">
    <citation type="journal article" date="2014" name="Int. J. Syst. Evol. Microbiol.">
        <title>Complete genome sequence of Corynebacterium casei LMG S-19264T (=DSM 44701T), isolated from a smear-ripened cheese.</title>
        <authorList>
            <consortium name="US DOE Joint Genome Institute (JGI-PGF)"/>
            <person name="Walter F."/>
            <person name="Albersmeier A."/>
            <person name="Kalinowski J."/>
            <person name="Ruckert C."/>
        </authorList>
    </citation>
    <scope>NUCLEOTIDE SEQUENCE [LARGE SCALE GENOMIC DNA]</scope>
    <source>
        <strain evidence="1 2">NBRC 110095</strain>
    </source>
</reference>
<sequence length="243" mass="28536">MPCAEGILTTGFLVMAGSFMINWDNIDTVLLDMDGTLLDLHYDNFFWLEYLPKRYAHIHNVSLEEARECLMQHIRSHEGTLNWYCLEFWSEALRLNVRSIKEEVKHKIRVRPYVEEFLQALNQADKKSVLITNAHPQSLELKLEVTHIDRWLDVVISSHEFQQPKEAQAFWYALQDIEQFDPERTLFIDDTLRVLDSAKCYGIQHLLCVHQPDSQSSRIIAEYPAIRHFDEIMPGKMTERGCQ</sequence>
<protein>
    <submittedName>
        <fullName evidence="1">Hydrolase</fullName>
    </submittedName>
</protein>
<accession>A0AA37T3F8</accession>
<dbReference type="InterPro" id="IPR050155">
    <property type="entry name" value="HAD-like_hydrolase_sf"/>
</dbReference>
<dbReference type="SFLD" id="SFLDG01129">
    <property type="entry name" value="C1.5:_HAD__Beta-PGM__Phosphata"/>
    <property type="match status" value="1"/>
</dbReference>
<name>A0AA37T3F8_9GAMM</name>
<evidence type="ECO:0000313" key="1">
    <source>
        <dbReference type="EMBL" id="GLS25868.1"/>
    </source>
</evidence>
<organism evidence="1 2">
    <name type="scientific">Marinibactrum halimedae</name>
    <dbReference type="NCBI Taxonomy" id="1444977"/>
    <lineage>
        <taxon>Bacteria</taxon>
        <taxon>Pseudomonadati</taxon>
        <taxon>Pseudomonadota</taxon>
        <taxon>Gammaproteobacteria</taxon>
        <taxon>Cellvibrionales</taxon>
        <taxon>Cellvibrionaceae</taxon>
        <taxon>Marinibactrum</taxon>
    </lineage>
</organism>
<dbReference type="AlphaFoldDB" id="A0AA37T3F8"/>